<dbReference type="Pfam" id="PF04055">
    <property type="entry name" value="Radical_SAM"/>
    <property type="match status" value="1"/>
</dbReference>
<evidence type="ECO:0000313" key="5">
    <source>
        <dbReference type="Proteomes" id="UP001071230"/>
    </source>
</evidence>
<dbReference type="Proteomes" id="UP001071230">
    <property type="component" value="Unassembled WGS sequence"/>
</dbReference>
<dbReference type="EMBL" id="LR746496">
    <property type="protein sequence ID" value="CAA7601710.1"/>
    <property type="molecule type" value="Genomic_DNA"/>
</dbReference>
<keyword evidence="5" id="KW-1185">Reference proteome</keyword>
<dbReference type="Gene3D" id="3.80.30.20">
    <property type="entry name" value="tm_1862 like domain"/>
    <property type="match status" value="1"/>
</dbReference>
<dbReference type="InterPro" id="IPR023404">
    <property type="entry name" value="rSAM_horseshoe"/>
</dbReference>
<dbReference type="CDD" id="cd01335">
    <property type="entry name" value="Radical_SAM"/>
    <property type="match status" value="1"/>
</dbReference>
<dbReference type="SFLD" id="SFLDS00029">
    <property type="entry name" value="Radical_SAM"/>
    <property type="match status" value="1"/>
</dbReference>
<dbReference type="GO" id="GO:0016491">
    <property type="term" value="F:oxidoreductase activity"/>
    <property type="evidence" value="ECO:0007669"/>
    <property type="project" value="UniProtKB-KW"/>
</dbReference>
<dbReference type="GO" id="GO:0051539">
    <property type="term" value="F:4 iron, 4 sulfur cluster binding"/>
    <property type="evidence" value="ECO:0007669"/>
    <property type="project" value="TreeGrafter"/>
</dbReference>
<proteinExistence type="predicted"/>
<accession>A0A8S0X5J4</accession>
<feature type="region of interest" description="Disordered" evidence="1">
    <location>
        <begin position="69"/>
        <end position="139"/>
    </location>
</feature>
<keyword evidence="4" id="KW-0560">Oxidoreductase</keyword>
<sequence>MISLVSATFPLKALEAARGLVLSFFPRAAIRVGVAARADGRPLGDGFVIEAGLGTEVSALLSGALAQAEDGSAGRGPEKRPAAGAPFDKGSAYAEDGGVGRDLGKRPPERLERGSDSAGEESSERRLGETGLGLTPWSGGKPWFDRKPWSEGVATDNVEGVWAVWRPHSALISGSGAESADSAPSAPYALSALSAPSAPPALSVPPAPAWAELSPAELREMLRQPRGGRETLVSMALKLVLLRLLSTVTGKELPWGILTGIRPTKLVHRLREQGVGKDGQMRVLGTLYAVRPDKTELLQRIAAVQAPYLDRFKLHPERVGIYLGIPFCPSRCSYCSFPGYAADREGIWVEEYLGVLTAEIEAAGQLMRALGLEGEALYFGGGTPGILTEKQITGLLATCRAHLPLRKDLEFSFEAGRPDTLSSEKLELLAELGATRLSINPQSMQDKTLRRIGRAHDVRSVAEAYRLAREIAPWVINMDIILGLPGEGVEEVGSTLRQLAELRPDNLTVHALALKRGARETEHGYEHPENSPVLRMQALARESTCSWGLRPYYLYRQKRTAGNSENIGYARPGTESRYNIAIMEERQSIIGLGAGASTKAVNPSDYSLINLQHPSNWQVYMKAWPQLQEKRARELAKIFRREEEKG</sequence>
<dbReference type="GO" id="GO:0006779">
    <property type="term" value="P:porphyrin-containing compound biosynthetic process"/>
    <property type="evidence" value="ECO:0007669"/>
    <property type="project" value="TreeGrafter"/>
</dbReference>
<dbReference type="EC" id="1.3.99.22" evidence="4"/>
<dbReference type="RefSeq" id="WP_240985202.1">
    <property type="nucleotide sequence ID" value="NZ_CDGJ01000110.1"/>
</dbReference>
<dbReference type="NCBIfam" id="TIGR03994">
    <property type="entry name" value="rSAM_HemZ"/>
    <property type="match status" value="1"/>
</dbReference>
<dbReference type="SUPFAM" id="SSF102114">
    <property type="entry name" value="Radical SAM enzymes"/>
    <property type="match status" value="1"/>
</dbReference>
<dbReference type="InterPro" id="IPR058240">
    <property type="entry name" value="rSAM_sf"/>
</dbReference>
<dbReference type="SFLD" id="SFLDF00310">
    <property type="entry name" value="oxygen-independent_coproporphy"/>
    <property type="match status" value="1"/>
</dbReference>
<dbReference type="SFLD" id="SFLDG01082">
    <property type="entry name" value="B12-binding_domain_containing"/>
    <property type="match status" value="1"/>
</dbReference>
<dbReference type="SMART" id="SM00729">
    <property type="entry name" value="Elp3"/>
    <property type="match status" value="1"/>
</dbReference>
<evidence type="ECO:0000313" key="4">
    <source>
        <dbReference type="EMBL" id="CEJ09071.1"/>
    </source>
</evidence>
<dbReference type="SFLD" id="SFLDG01065">
    <property type="entry name" value="anaerobic_coproporphyrinogen-I"/>
    <property type="match status" value="1"/>
</dbReference>
<dbReference type="InterPro" id="IPR007197">
    <property type="entry name" value="rSAM"/>
</dbReference>
<reference evidence="3" key="2">
    <citation type="submission" date="2020-01" db="EMBL/GenBank/DDBJ databases">
        <authorList>
            <person name="Hornung B."/>
        </authorList>
    </citation>
    <scope>NUCLEOTIDE SEQUENCE</scope>
    <source>
        <strain evidence="3">PacBioINE</strain>
    </source>
</reference>
<organism evidence="3">
    <name type="scientific">Acididesulfobacillus acetoxydans</name>
    <dbReference type="NCBI Taxonomy" id="1561005"/>
    <lineage>
        <taxon>Bacteria</taxon>
        <taxon>Bacillati</taxon>
        <taxon>Bacillota</taxon>
        <taxon>Clostridia</taxon>
        <taxon>Eubacteriales</taxon>
        <taxon>Peptococcaceae</taxon>
        <taxon>Acididesulfobacillus</taxon>
    </lineage>
</organism>
<dbReference type="KEGG" id="aacx:DEACI_2377"/>
<evidence type="ECO:0000256" key="1">
    <source>
        <dbReference type="SAM" id="MobiDB-lite"/>
    </source>
</evidence>
<reference evidence="4" key="1">
    <citation type="submission" date="2014-11" db="EMBL/GenBank/DDBJ databases">
        <authorList>
            <person name="Hornung B.V."/>
        </authorList>
    </citation>
    <scope>NUCLEOTIDE SEQUENCE</scope>
    <source>
        <strain evidence="4">INE</strain>
    </source>
</reference>
<protein>
    <submittedName>
        <fullName evidence="3">Coproporphyrinogen dehydrogenase HemZ</fullName>
    </submittedName>
    <submittedName>
        <fullName evidence="4">Oxygen-independent coproporphyrinogen-III oxidase 2</fullName>
        <ecNumber evidence="4">1.3.99.22</ecNumber>
        <ecNumber evidence="4">2.-.-.-</ecNumber>
    </submittedName>
</protein>
<dbReference type="Proteomes" id="UP000836597">
    <property type="component" value="Chromosome"/>
</dbReference>
<dbReference type="InterPro" id="IPR006638">
    <property type="entry name" value="Elp3/MiaA/NifB-like_rSAM"/>
</dbReference>
<dbReference type="EC" id="2.-.-.-" evidence="4"/>
<gene>
    <name evidence="3" type="ORF">DEACI_2377</name>
    <name evidence="4" type="ORF">DEACI_3554</name>
</gene>
<dbReference type="GO" id="GO:0016740">
    <property type="term" value="F:transferase activity"/>
    <property type="evidence" value="ECO:0007669"/>
    <property type="project" value="UniProtKB-KW"/>
</dbReference>
<dbReference type="GO" id="GO:0005737">
    <property type="term" value="C:cytoplasm"/>
    <property type="evidence" value="ECO:0007669"/>
    <property type="project" value="TreeGrafter"/>
</dbReference>
<dbReference type="PANTHER" id="PTHR13932:SF1">
    <property type="entry name" value="OXYGEN-INDEPENDENT COPROPORPHYRINOGEN-III OXIDASE-LIKE PROTEIN HEMZ"/>
    <property type="match status" value="1"/>
</dbReference>
<keyword evidence="4" id="KW-0808">Transferase</keyword>
<evidence type="ECO:0000313" key="3">
    <source>
        <dbReference type="EMBL" id="CAA7601710.1"/>
    </source>
</evidence>
<dbReference type="EMBL" id="CDGJ01000110">
    <property type="protein sequence ID" value="CEJ09071.1"/>
    <property type="molecule type" value="Genomic_DNA"/>
</dbReference>
<feature type="domain" description="Radical SAM core" evidence="2">
    <location>
        <begin position="313"/>
        <end position="546"/>
    </location>
</feature>
<dbReference type="PROSITE" id="PS51918">
    <property type="entry name" value="RADICAL_SAM"/>
    <property type="match status" value="1"/>
</dbReference>
<feature type="compositionally biased region" description="Basic and acidic residues" evidence="1">
    <location>
        <begin position="98"/>
        <end position="115"/>
    </location>
</feature>
<dbReference type="InterPro" id="IPR023995">
    <property type="entry name" value="HemZ"/>
</dbReference>
<dbReference type="AlphaFoldDB" id="A0A8S0X5J4"/>
<name>A0A8S0X5J4_9FIRM</name>
<evidence type="ECO:0000259" key="2">
    <source>
        <dbReference type="PROSITE" id="PS51918"/>
    </source>
</evidence>
<dbReference type="InterPro" id="IPR034505">
    <property type="entry name" value="Coproporphyrinogen-III_oxidase"/>
</dbReference>
<dbReference type="PANTHER" id="PTHR13932">
    <property type="entry name" value="COPROPORPHYRINIGEN III OXIDASE"/>
    <property type="match status" value="1"/>
</dbReference>